<sequence>MTGPYRNRKDRFNRDGKRPIYIRDEKIENDPNVAWHWRPRNKIWGWRRLYDEFLFSKRQRRRQQICANNNNDIDTIEPSTPKIQDDFRNRIVPSCFDEKYYYKDHNRFSPNHYDDYLQYHNDYDHTYREDPDPKYFTQNDYSGRSSSSSSSSYKSEHQFHSRAWGTREYEEPSLTITRVRKQYSSPNNTSYNSPPPQPPHHHNHHNLEINEYYSPWENKHEFEIALNKLDRYYQDLFYSKYHGSRDNPVV</sequence>
<dbReference type="OrthoDB" id="2371593at2759"/>
<organism evidence="2 3">
    <name type="scientific">Glomus cerebriforme</name>
    <dbReference type="NCBI Taxonomy" id="658196"/>
    <lineage>
        <taxon>Eukaryota</taxon>
        <taxon>Fungi</taxon>
        <taxon>Fungi incertae sedis</taxon>
        <taxon>Mucoromycota</taxon>
        <taxon>Glomeromycotina</taxon>
        <taxon>Glomeromycetes</taxon>
        <taxon>Glomerales</taxon>
        <taxon>Glomeraceae</taxon>
        <taxon>Glomus</taxon>
    </lineage>
</organism>
<comment type="caution">
    <text evidence="2">The sequence shown here is derived from an EMBL/GenBank/DDBJ whole genome shotgun (WGS) entry which is preliminary data.</text>
</comment>
<proteinExistence type="predicted"/>
<feature type="region of interest" description="Disordered" evidence="1">
    <location>
        <begin position="128"/>
        <end position="154"/>
    </location>
</feature>
<dbReference type="AlphaFoldDB" id="A0A397TDW5"/>
<reference evidence="2 3" key="1">
    <citation type="submission" date="2018-06" db="EMBL/GenBank/DDBJ databases">
        <title>Comparative genomics reveals the genomic features of Rhizophagus irregularis, R. cerebriforme, R. diaphanum and Gigaspora rosea, and their symbiotic lifestyle signature.</title>
        <authorList>
            <person name="Morin E."/>
            <person name="San Clemente H."/>
            <person name="Chen E.C.H."/>
            <person name="De La Providencia I."/>
            <person name="Hainaut M."/>
            <person name="Kuo A."/>
            <person name="Kohler A."/>
            <person name="Murat C."/>
            <person name="Tang N."/>
            <person name="Roy S."/>
            <person name="Loubradou J."/>
            <person name="Henrissat B."/>
            <person name="Grigoriev I.V."/>
            <person name="Corradi N."/>
            <person name="Roux C."/>
            <person name="Martin F.M."/>
        </authorList>
    </citation>
    <scope>NUCLEOTIDE SEQUENCE [LARGE SCALE GENOMIC DNA]</scope>
    <source>
        <strain evidence="2 3">DAOM 227022</strain>
    </source>
</reference>
<evidence type="ECO:0000256" key="1">
    <source>
        <dbReference type="SAM" id="MobiDB-lite"/>
    </source>
</evidence>
<dbReference type="Proteomes" id="UP000265703">
    <property type="component" value="Unassembled WGS sequence"/>
</dbReference>
<dbReference type="EMBL" id="QKYT01000045">
    <property type="protein sequence ID" value="RIA96423.1"/>
    <property type="molecule type" value="Genomic_DNA"/>
</dbReference>
<name>A0A397TDW5_9GLOM</name>
<evidence type="ECO:0000313" key="2">
    <source>
        <dbReference type="EMBL" id="RIA96423.1"/>
    </source>
</evidence>
<gene>
    <name evidence="2" type="ORF">C1645_733304</name>
</gene>
<evidence type="ECO:0000313" key="3">
    <source>
        <dbReference type="Proteomes" id="UP000265703"/>
    </source>
</evidence>
<keyword evidence="3" id="KW-1185">Reference proteome</keyword>
<protein>
    <submittedName>
        <fullName evidence="2">Uncharacterized protein</fullName>
    </submittedName>
</protein>
<accession>A0A397TDW5</accession>
<feature type="region of interest" description="Disordered" evidence="1">
    <location>
        <begin position="184"/>
        <end position="205"/>
    </location>
</feature>